<reference evidence="2 3" key="1">
    <citation type="journal article" date="2024" name="IMA Fungus">
        <title>IMA Genome - F19 : A genome assembly and annotation guide to empower mycologists, including annotated draft genome sequences of Ceratocystis pirilliformis, Diaporthe australafricana, Fusarium ophioides, Paecilomyces lecythidis, and Sporothrix stenoceras.</title>
        <authorList>
            <person name="Aylward J."/>
            <person name="Wilson A.M."/>
            <person name="Visagie C.M."/>
            <person name="Spraker J."/>
            <person name="Barnes I."/>
            <person name="Buitendag C."/>
            <person name="Ceriani C."/>
            <person name="Del Mar Angel L."/>
            <person name="du Plessis D."/>
            <person name="Fuchs T."/>
            <person name="Gasser K."/>
            <person name="Kramer D."/>
            <person name="Li W."/>
            <person name="Munsamy K."/>
            <person name="Piso A."/>
            <person name="Price J.L."/>
            <person name="Sonnekus B."/>
            <person name="Thomas C."/>
            <person name="van der Nest A."/>
            <person name="van Dijk A."/>
            <person name="van Heerden A."/>
            <person name="van Vuuren N."/>
            <person name="Yilmaz N."/>
            <person name="Duong T.A."/>
            <person name="van der Merwe N.A."/>
            <person name="Wingfield M.J."/>
            <person name="Wingfield B.D."/>
        </authorList>
    </citation>
    <scope>NUCLEOTIDE SEQUENCE [LARGE SCALE GENOMIC DNA]</scope>
    <source>
        <strain evidence="2 3">CMW 18300</strain>
    </source>
</reference>
<evidence type="ECO:0000313" key="2">
    <source>
        <dbReference type="EMBL" id="KAL1875230.1"/>
    </source>
</evidence>
<organism evidence="2 3">
    <name type="scientific">Diaporthe australafricana</name>
    <dbReference type="NCBI Taxonomy" id="127596"/>
    <lineage>
        <taxon>Eukaryota</taxon>
        <taxon>Fungi</taxon>
        <taxon>Dikarya</taxon>
        <taxon>Ascomycota</taxon>
        <taxon>Pezizomycotina</taxon>
        <taxon>Sordariomycetes</taxon>
        <taxon>Sordariomycetidae</taxon>
        <taxon>Diaporthales</taxon>
        <taxon>Diaporthaceae</taxon>
        <taxon>Diaporthe</taxon>
    </lineage>
</organism>
<sequence length="444" mass="46615">MADSSNSTVQAPANPFSTKSDEAKTTSYMWYIHVLVRVNTEDRLRHNLAPFLDHVTSTVPPPPYSPPLDINDINSSSSSSNTPGNEGGDGPSSSSSSRAAAARTTTDDLTDYLILRHFSRSILGALVDTAPVREHTDGYAQVLAGIPAPLRAGFCRRLYSLLFSRHIVEWPPGIDVPEPAPGSVSSATSAAAAPSGTSTSASAETAVGAGAGPATAAVGSASGMSYCLPAMKEEDGSEDGRFQWPTTEDEHMSDDDDDDDDDDDGYHVDDGYYVDEGRASHSPGPQPTLGPRSSPRPDTSSPLGYSPEQLARAAYFGTVSGAPLPVNNNNYLSSSNWRLSGWDGCYGPARDAYAYAGAGAGAGAATPPAATRAAGRDGELVSLLPNSRQPYVRLPHAGPQQNNMPASPVSSAVQQQQQQQFSHTGPLCSCCVRAPWWNGEGGQR</sequence>
<protein>
    <submittedName>
        <fullName evidence="2">Uncharacterized protein</fullName>
    </submittedName>
</protein>
<dbReference type="Proteomes" id="UP001583177">
    <property type="component" value="Unassembled WGS sequence"/>
</dbReference>
<evidence type="ECO:0000256" key="1">
    <source>
        <dbReference type="SAM" id="MobiDB-lite"/>
    </source>
</evidence>
<feature type="compositionally biased region" description="Low complexity" evidence="1">
    <location>
        <begin position="181"/>
        <end position="204"/>
    </location>
</feature>
<feature type="region of interest" description="Disordered" evidence="1">
    <location>
        <begin position="53"/>
        <end position="102"/>
    </location>
</feature>
<evidence type="ECO:0000313" key="3">
    <source>
        <dbReference type="Proteomes" id="UP001583177"/>
    </source>
</evidence>
<feature type="compositionally biased region" description="Basic and acidic residues" evidence="1">
    <location>
        <begin position="265"/>
        <end position="279"/>
    </location>
</feature>
<gene>
    <name evidence="2" type="ORF">Daus18300_003301</name>
</gene>
<feature type="region of interest" description="Disordered" evidence="1">
    <location>
        <begin position="1"/>
        <end position="20"/>
    </location>
</feature>
<accession>A0ABR3XGZ8</accession>
<name>A0ABR3XGZ8_9PEZI</name>
<feature type="region of interest" description="Disordered" evidence="1">
    <location>
        <begin position="179"/>
        <end position="204"/>
    </location>
</feature>
<feature type="compositionally biased region" description="Low complexity" evidence="1">
    <location>
        <begin position="291"/>
        <end position="302"/>
    </location>
</feature>
<keyword evidence="3" id="KW-1185">Reference proteome</keyword>
<feature type="region of interest" description="Disordered" evidence="1">
    <location>
        <begin position="233"/>
        <end position="306"/>
    </location>
</feature>
<feature type="compositionally biased region" description="Low complexity" evidence="1">
    <location>
        <begin position="67"/>
        <end position="81"/>
    </location>
</feature>
<dbReference type="EMBL" id="JAWRVE010000020">
    <property type="protein sequence ID" value="KAL1875230.1"/>
    <property type="molecule type" value="Genomic_DNA"/>
</dbReference>
<feature type="compositionally biased region" description="Polar residues" evidence="1">
    <location>
        <begin position="1"/>
        <end position="18"/>
    </location>
</feature>
<proteinExistence type="predicted"/>
<comment type="caution">
    <text evidence="2">The sequence shown here is derived from an EMBL/GenBank/DDBJ whole genome shotgun (WGS) entry which is preliminary data.</text>
</comment>
<feature type="compositionally biased region" description="Acidic residues" evidence="1">
    <location>
        <begin position="251"/>
        <end position="264"/>
    </location>
</feature>
<feature type="compositionally biased region" description="Low complexity" evidence="1">
    <location>
        <begin position="92"/>
        <end position="102"/>
    </location>
</feature>